<reference evidence="2 3" key="2">
    <citation type="submission" date="2017-10" db="EMBL/GenBank/DDBJ databases">
        <authorList>
            <person name="Banno H."/>
            <person name="Chua N.-H."/>
        </authorList>
    </citation>
    <scope>NUCLEOTIDE SEQUENCE [LARGE SCALE GENOMIC DNA]</scope>
    <source>
        <strain evidence="2 3">JK626</strain>
    </source>
</reference>
<feature type="domain" description="Ketopantoate reductase N-terminal" evidence="1">
    <location>
        <begin position="23"/>
        <end position="131"/>
    </location>
</feature>
<protein>
    <recommendedName>
        <fullName evidence="1">Ketopantoate reductase N-terminal domain-containing protein</fullName>
    </recommendedName>
</protein>
<sequence length="318" mass="34934">MMTITYSCSLINICSVKEFHMRILILGRGVIGAQYGWALEQAGAQVDFLVRKGGSRNYADTLELHTYDGRKKRSVDEVWPINLRYDIPTEEVYDLVIVSVNPEQIAGAIETIAPVAGDATVLLMGNTMGNPLSKLGNLSGLSAEQFVIGFPGAGGGITDNVLHGILHGIIHLGVSEKKLNKREQAVKNLFESAGFKVSLHRDIDGWLVNHYVLNAAMEMEVLKRGSFEKVVQSEDGLTSMMGNVKKMIPYLKAKGVRPDMAIVMMSIIPARLLASLMRKTIYKPGSPAYDAVAYNQYQVGYAVREIQADAKRLGVYIL</sequence>
<evidence type="ECO:0000313" key="2">
    <source>
        <dbReference type="EMBL" id="PHU33865.1"/>
    </source>
</evidence>
<name>A0A2G3DSN1_9FIRM</name>
<dbReference type="AlphaFoldDB" id="A0A2G3DSN1"/>
<dbReference type="EMBL" id="PDYF01000058">
    <property type="protein sequence ID" value="PHU33865.1"/>
    <property type="molecule type" value="Genomic_DNA"/>
</dbReference>
<proteinExistence type="predicted"/>
<evidence type="ECO:0000259" key="1">
    <source>
        <dbReference type="Pfam" id="PF02558"/>
    </source>
</evidence>
<dbReference type="InterPro" id="IPR013332">
    <property type="entry name" value="KPR_N"/>
</dbReference>
<reference evidence="2 3" key="1">
    <citation type="submission" date="2017-10" db="EMBL/GenBank/DDBJ databases">
        <title>Resolving the taxonomy of Roseburia spp., Eubacterium rectale and Agathobacter spp. through phylogenomic analysis.</title>
        <authorList>
            <person name="Sheridan P.O."/>
            <person name="Walker A.W."/>
            <person name="Duncan S.H."/>
            <person name="Scott K.P."/>
            <person name="Toole P.W.O."/>
            <person name="Luis P."/>
            <person name="Flint H.J."/>
        </authorList>
    </citation>
    <scope>NUCLEOTIDE SEQUENCE [LARGE SCALE GENOMIC DNA]</scope>
    <source>
        <strain evidence="2 3">JK626</strain>
    </source>
</reference>
<dbReference type="Proteomes" id="UP000225889">
    <property type="component" value="Unassembled WGS sequence"/>
</dbReference>
<dbReference type="Pfam" id="PF02558">
    <property type="entry name" value="ApbA"/>
    <property type="match status" value="1"/>
</dbReference>
<gene>
    <name evidence="2" type="ORF">CSX01_13040</name>
</gene>
<comment type="caution">
    <text evidence="2">The sequence shown here is derived from an EMBL/GenBank/DDBJ whole genome shotgun (WGS) entry which is preliminary data.</text>
</comment>
<dbReference type="Gene3D" id="3.40.50.720">
    <property type="entry name" value="NAD(P)-binding Rossmann-like Domain"/>
    <property type="match status" value="1"/>
</dbReference>
<accession>A0A2G3DSN1</accession>
<dbReference type="InterPro" id="IPR036291">
    <property type="entry name" value="NAD(P)-bd_dom_sf"/>
</dbReference>
<organism evidence="2 3">
    <name type="scientific">Pseudobutyrivibrio ruminis</name>
    <dbReference type="NCBI Taxonomy" id="46206"/>
    <lineage>
        <taxon>Bacteria</taxon>
        <taxon>Bacillati</taxon>
        <taxon>Bacillota</taxon>
        <taxon>Clostridia</taxon>
        <taxon>Lachnospirales</taxon>
        <taxon>Lachnospiraceae</taxon>
        <taxon>Pseudobutyrivibrio</taxon>
    </lineage>
</organism>
<evidence type="ECO:0000313" key="3">
    <source>
        <dbReference type="Proteomes" id="UP000225889"/>
    </source>
</evidence>
<dbReference type="SUPFAM" id="SSF51735">
    <property type="entry name" value="NAD(P)-binding Rossmann-fold domains"/>
    <property type="match status" value="1"/>
</dbReference>